<feature type="transmembrane region" description="Helical" evidence="8">
    <location>
        <begin position="188"/>
        <end position="209"/>
    </location>
</feature>
<evidence type="ECO:0000256" key="8">
    <source>
        <dbReference type="RuleBase" id="RU363032"/>
    </source>
</evidence>
<evidence type="ECO:0000256" key="6">
    <source>
        <dbReference type="ARBA" id="ARBA00035642"/>
    </source>
</evidence>
<dbReference type="Proteomes" id="UP000189818">
    <property type="component" value="Unassembled WGS sequence"/>
</dbReference>
<keyword evidence="4 8" id="KW-1133">Transmembrane helix</keyword>
<comment type="similarity">
    <text evidence="7">In the N-terminal section; belongs to the binding-protein-dependent transport system permease family.</text>
</comment>
<sequence>MIGGSTGWAELAGLAQAHLLLSGCAVILAVLAGVPLAIAAAHGRRMRGPLLAVVGLMQTIPGLALLALFYPLLLVLGRASGLAIPALGFLPALLALCVYALLPILRNGVAAIDAIDPALREAADGVGMTRRQKLWLVELPLGAPVILAGIRTAAVWTIGTATLATTIGQPSLGDLIFSGLQTEDWQRVLIGCFAAAALALLVDAILAIVESGLKAGSRPRLAAGLAVLLLAVAAAFAPLPRGEAARTGSVIVIGAKNFSEQYILAEAIEQRLRASGYRTARRDNLGSAIAYRALAAGDIAVYVDYSGTLWSNVLGRTDTPPADVMLRRLGRDLAARDGVRLLGALGFENAYTFAMKRGRAQALGIATLDDLARAAPRLRLASDLEFLSRPEWRAVQARYHPVFADQRSYSPTFMYRALADGSADVISAFSSDGRIAAMDLVTIADPRAALPHYDAVLLLSRRAAADAGLVAALRPLVGAIDIDRMRTANWMVDRDVAKRSPAQAARWLLDGKVAGAR</sequence>
<feature type="transmembrane region" description="Helical" evidence="8">
    <location>
        <begin position="20"/>
        <end position="38"/>
    </location>
</feature>
<keyword evidence="5 8" id="KW-0472">Membrane</keyword>
<dbReference type="InterPro" id="IPR007210">
    <property type="entry name" value="ABC_Gly_betaine_transp_sub-bd"/>
</dbReference>
<dbReference type="Pfam" id="PF04069">
    <property type="entry name" value="OpuAC"/>
    <property type="match status" value="1"/>
</dbReference>
<evidence type="ECO:0000256" key="3">
    <source>
        <dbReference type="ARBA" id="ARBA00022692"/>
    </source>
</evidence>
<keyword evidence="3 8" id="KW-0812">Transmembrane</keyword>
<dbReference type="Gene3D" id="3.40.190.120">
    <property type="entry name" value="Osmoprotection protein (prox), domain 2"/>
    <property type="match status" value="1"/>
</dbReference>
<evidence type="ECO:0000256" key="1">
    <source>
        <dbReference type="ARBA" id="ARBA00004651"/>
    </source>
</evidence>
<feature type="transmembrane region" description="Helical" evidence="8">
    <location>
        <begin position="82"/>
        <end position="102"/>
    </location>
</feature>
<feature type="transmembrane region" description="Helical" evidence="8">
    <location>
        <begin position="141"/>
        <end position="168"/>
    </location>
</feature>
<dbReference type="Gene3D" id="1.10.3720.10">
    <property type="entry name" value="MetI-like"/>
    <property type="match status" value="1"/>
</dbReference>
<organism evidence="10 11">
    <name type="scientific">Rhizorhabdus histidinilytica</name>
    <dbReference type="NCBI Taxonomy" id="439228"/>
    <lineage>
        <taxon>Bacteria</taxon>
        <taxon>Pseudomonadati</taxon>
        <taxon>Pseudomonadota</taxon>
        <taxon>Alphaproteobacteria</taxon>
        <taxon>Sphingomonadales</taxon>
        <taxon>Sphingomonadaceae</taxon>
        <taxon>Rhizorhabdus</taxon>
    </lineage>
</organism>
<dbReference type="GO" id="GO:0022857">
    <property type="term" value="F:transmembrane transporter activity"/>
    <property type="evidence" value="ECO:0007669"/>
    <property type="project" value="InterPro"/>
</dbReference>
<keyword evidence="2 8" id="KW-0813">Transport</keyword>
<dbReference type="GO" id="GO:0043190">
    <property type="term" value="C:ATP-binding cassette (ABC) transporter complex"/>
    <property type="evidence" value="ECO:0007669"/>
    <property type="project" value="InterPro"/>
</dbReference>
<comment type="similarity">
    <text evidence="6">In the C-terminal section; belongs to the OsmX family.</text>
</comment>
<evidence type="ECO:0000256" key="4">
    <source>
        <dbReference type="ARBA" id="ARBA00022989"/>
    </source>
</evidence>
<accession>A0A1T5GGL7</accession>
<dbReference type="PANTHER" id="PTHR30177">
    <property type="entry name" value="GLYCINE BETAINE/L-PROLINE TRANSPORT SYSTEM PERMEASE PROTEIN PROW"/>
    <property type="match status" value="1"/>
</dbReference>
<reference evidence="11" key="1">
    <citation type="submission" date="2017-02" db="EMBL/GenBank/DDBJ databases">
        <authorList>
            <person name="Varghese N."/>
            <person name="Submissions S."/>
        </authorList>
    </citation>
    <scope>NUCLEOTIDE SEQUENCE [LARGE SCALE GENOMIC DNA]</scope>
    <source>
        <strain evidence="11">UM2</strain>
    </source>
</reference>
<dbReference type="Pfam" id="PF00528">
    <property type="entry name" value="BPD_transp_1"/>
    <property type="match status" value="1"/>
</dbReference>
<proteinExistence type="inferred from homology"/>
<evidence type="ECO:0000313" key="11">
    <source>
        <dbReference type="Proteomes" id="UP000189818"/>
    </source>
</evidence>
<dbReference type="RefSeq" id="WP_079650636.1">
    <property type="nucleotide sequence ID" value="NZ_FUYM01000014.1"/>
</dbReference>
<dbReference type="GO" id="GO:0031460">
    <property type="term" value="P:glycine betaine transport"/>
    <property type="evidence" value="ECO:0007669"/>
    <property type="project" value="TreeGrafter"/>
</dbReference>
<evidence type="ECO:0000256" key="2">
    <source>
        <dbReference type="ARBA" id="ARBA00022448"/>
    </source>
</evidence>
<dbReference type="EMBL" id="FUYM01000014">
    <property type="protein sequence ID" value="SKC07548.1"/>
    <property type="molecule type" value="Genomic_DNA"/>
</dbReference>
<evidence type="ECO:0000313" key="10">
    <source>
        <dbReference type="EMBL" id="SKC07548.1"/>
    </source>
</evidence>
<comment type="similarity">
    <text evidence="8">Belongs to the binding-protein-dependent transport system permease family.</text>
</comment>
<evidence type="ECO:0000256" key="5">
    <source>
        <dbReference type="ARBA" id="ARBA00023136"/>
    </source>
</evidence>
<dbReference type="InterPro" id="IPR051204">
    <property type="entry name" value="ABC_transp_perm/SBD"/>
</dbReference>
<dbReference type="SUPFAM" id="SSF53850">
    <property type="entry name" value="Periplasmic binding protein-like II"/>
    <property type="match status" value="1"/>
</dbReference>
<dbReference type="AlphaFoldDB" id="A0A1T5GGL7"/>
<evidence type="ECO:0000256" key="7">
    <source>
        <dbReference type="ARBA" id="ARBA00035652"/>
    </source>
</evidence>
<feature type="transmembrane region" description="Helical" evidence="8">
    <location>
        <begin position="221"/>
        <end position="239"/>
    </location>
</feature>
<name>A0A1T5GGL7_9SPHN</name>
<gene>
    <name evidence="10" type="ORF">SAMN06295920_114100</name>
</gene>
<dbReference type="STRING" id="439228.SAMN06295920_114100"/>
<keyword evidence="11" id="KW-1185">Reference proteome</keyword>
<dbReference type="InterPro" id="IPR000515">
    <property type="entry name" value="MetI-like"/>
</dbReference>
<dbReference type="CDD" id="cd06261">
    <property type="entry name" value="TM_PBP2"/>
    <property type="match status" value="1"/>
</dbReference>
<evidence type="ECO:0000259" key="9">
    <source>
        <dbReference type="PROSITE" id="PS50928"/>
    </source>
</evidence>
<dbReference type="OrthoDB" id="9801163at2"/>
<feature type="domain" description="ABC transmembrane type-1" evidence="9">
    <location>
        <begin position="15"/>
        <end position="211"/>
    </location>
</feature>
<feature type="transmembrane region" description="Helical" evidence="8">
    <location>
        <begin position="50"/>
        <end position="70"/>
    </location>
</feature>
<comment type="subcellular location">
    <subcellularLocation>
        <location evidence="1 8">Cell membrane</location>
        <topology evidence="1 8">Multi-pass membrane protein</topology>
    </subcellularLocation>
</comment>
<dbReference type="InterPro" id="IPR035906">
    <property type="entry name" value="MetI-like_sf"/>
</dbReference>
<dbReference type="PROSITE" id="PS50928">
    <property type="entry name" value="ABC_TM1"/>
    <property type="match status" value="1"/>
</dbReference>
<protein>
    <submittedName>
        <fullName evidence="10">Osmoprotectant transport system permease protein</fullName>
    </submittedName>
</protein>
<dbReference type="PANTHER" id="PTHR30177:SF4">
    <property type="entry name" value="OSMOPROTECTANT IMPORT PERMEASE PROTEIN OSMW"/>
    <property type="match status" value="1"/>
</dbReference>
<dbReference type="Gene3D" id="3.40.190.10">
    <property type="entry name" value="Periplasmic binding protein-like II"/>
    <property type="match status" value="1"/>
</dbReference>
<dbReference type="SUPFAM" id="SSF161098">
    <property type="entry name" value="MetI-like"/>
    <property type="match status" value="1"/>
</dbReference>